<evidence type="ECO:0000256" key="1">
    <source>
        <dbReference type="SAM" id="MobiDB-lite"/>
    </source>
</evidence>
<dbReference type="RefSeq" id="WP_034397341.1">
    <property type="nucleotide sequence ID" value="NZ_BKBW01000021.1"/>
</dbReference>
<name>A0A5A7MKD1_COMTE</name>
<dbReference type="AlphaFoldDB" id="A0A5A7MKD1"/>
<organism evidence="2 3">
    <name type="scientific">Comamonas testosteroni</name>
    <name type="common">Pseudomonas testosteroni</name>
    <dbReference type="NCBI Taxonomy" id="285"/>
    <lineage>
        <taxon>Bacteria</taxon>
        <taxon>Pseudomonadati</taxon>
        <taxon>Pseudomonadota</taxon>
        <taxon>Betaproteobacteria</taxon>
        <taxon>Burkholderiales</taxon>
        <taxon>Comamonadaceae</taxon>
        <taxon>Comamonas</taxon>
    </lineage>
</organism>
<accession>A0A5A7MKD1</accession>
<dbReference type="EMBL" id="BKBW01000021">
    <property type="protein sequence ID" value="GEQ77930.1"/>
    <property type="molecule type" value="Genomic_DNA"/>
</dbReference>
<comment type="caution">
    <text evidence="2">The sequence shown here is derived from an EMBL/GenBank/DDBJ whole genome shotgun (WGS) entry which is preliminary data.</text>
</comment>
<dbReference type="Proteomes" id="UP000323105">
    <property type="component" value="Unassembled WGS sequence"/>
</dbReference>
<feature type="region of interest" description="Disordered" evidence="1">
    <location>
        <begin position="49"/>
        <end position="74"/>
    </location>
</feature>
<evidence type="ECO:0000313" key="3">
    <source>
        <dbReference type="Proteomes" id="UP000323105"/>
    </source>
</evidence>
<dbReference type="GeneID" id="69559469"/>
<feature type="compositionally biased region" description="Basic and acidic residues" evidence="1">
    <location>
        <begin position="49"/>
        <end position="60"/>
    </location>
</feature>
<feature type="compositionally biased region" description="Basic residues" evidence="1">
    <location>
        <begin position="61"/>
        <end position="74"/>
    </location>
</feature>
<proteinExistence type="predicted"/>
<protein>
    <submittedName>
        <fullName evidence="2">Uncharacterized protein</fullName>
    </submittedName>
</protein>
<reference evidence="2 3" key="1">
    <citation type="journal article" date="2019" name="Microbiol. Resour. Announc.">
        <title>Draft Genome Sequence of Comamonas testosteroni TA441, a Bacterium That Has a Cryptic Phenol Degradation Gene Cluster.</title>
        <authorList>
            <person name="Arai H."/>
            <person name="Ishii M."/>
        </authorList>
    </citation>
    <scope>NUCLEOTIDE SEQUENCE [LARGE SCALE GENOMIC DNA]</scope>
    <source>
        <strain evidence="2 3">TA441</strain>
    </source>
</reference>
<sequence>MSGRRLIRQIKAGESLSFDGGRVVVTLRQRTGQRAELSLHLEDDVVVDKPTHARGDEPRGHKPVYARRHSPMGT</sequence>
<gene>
    <name evidence="2" type="ORF">CTTA_4935</name>
</gene>
<evidence type="ECO:0000313" key="2">
    <source>
        <dbReference type="EMBL" id="GEQ77930.1"/>
    </source>
</evidence>